<comment type="caution">
    <text evidence="1">The sequence shown here is derived from an EMBL/GenBank/DDBJ whole genome shotgun (WGS) entry which is preliminary data.</text>
</comment>
<dbReference type="InterPro" id="IPR009651">
    <property type="entry name" value="Met_g_lyase_put"/>
</dbReference>
<sequence>MVLSWKEKLPKDLSEKVTKVEKLIQPRLEEIDQQVLYNQQRVLNLFRKHRVGEEDLVPSTGYGYDDIGRDKIEAIYADYFKVDDALVRPQFASGTHAISTALFSMLRPGNTLYYLTGTPYDTIQEVIGLAGDKRGNMKEYGINFKTTELLEDGSVDYDNAKNDLADDSIKVVAIQRSRGYAVRDSFTVEKIAKMIKFVKSIRPDVNVFIDNCYGEFSEMEEPTFYGADIMAGSLYKNAGAGLVKSGAYIVGREDLVDGAGSRLTVPGAGKGEGATWGYLRDFYQGFFMAAHTTGEALKGMIFTSALCEEMGMNVSPKWDAPRTDIVQTVSFGEPDPMVKFCAAIQHFSPMNSFVDPIPSHQDGYVDDVVMASGSFVEGSTIELSSDGPLRPPYSLYIQGGLSYAHAKIAITQAVNETFYK</sequence>
<dbReference type="OrthoDB" id="9764766at2"/>
<accession>A0A2N7AVE3</accession>
<dbReference type="PANTHER" id="PTHR46658:SF1">
    <property type="entry name" value="CYS OR MET METABOLISM PYRIDOXAL-PHOSPHATE-DEPENDENT ENZYME"/>
    <property type="match status" value="1"/>
</dbReference>
<dbReference type="AlphaFoldDB" id="A0A2N7AVE3"/>
<dbReference type="InterPro" id="IPR015421">
    <property type="entry name" value="PyrdxlP-dep_Trfase_major"/>
</dbReference>
<dbReference type="EMBL" id="NIPR01000009">
    <property type="protein sequence ID" value="PMD72110.1"/>
    <property type="molecule type" value="Genomic_DNA"/>
</dbReference>
<gene>
    <name evidence="1" type="ORF">CBP76_04640</name>
</gene>
<dbReference type="Pfam" id="PF06838">
    <property type="entry name" value="Met_gamma_lyase"/>
    <property type="match status" value="1"/>
</dbReference>
<dbReference type="InterPro" id="IPR015424">
    <property type="entry name" value="PyrdxlP-dep_Trfase"/>
</dbReference>
<reference evidence="1 2" key="1">
    <citation type="submission" date="2017-05" db="EMBL/GenBank/DDBJ databases">
        <title>Lactobacillus nurukis nov., sp. nov., isolated from nuruk.</title>
        <authorList>
            <person name="Kim S.-J."/>
        </authorList>
    </citation>
    <scope>NUCLEOTIDE SEQUENCE [LARGE SCALE GENOMIC DNA]</scope>
    <source>
        <strain evidence="1 2">SYF10-1a</strain>
    </source>
</reference>
<dbReference type="Proteomes" id="UP000235649">
    <property type="component" value="Unassembled WGS sequence"/>
</dbReference>
<dbReference type="PANTHER" id="PTHR46658">
    <property type="entry name" value="CYS OR MET METABOLISM PYRIDOXAL-PHOSPHATE-DEPENDENT ENZYME"/>
    <property type="match status" value="1"/>
</dbReference>
<protein>
    <submittedName>
        <fullName evidence="1">Aluminum resistance protein</fullName>
    </submittedName>
</protein>
<name>A0A2N7AVE3_9LACO</name>
<dbReference type="Gene3D" id="3.40.640.10">
    <property type="entry name" value="Type I PLP-dependent aspartate aminotransferase-like (Major domain)"/>
    <property type="match status" value="1"/>
</dbReference>
<proteinExistence type="predicted"/>
<evidence type="ECO:0000313" key="1">
    <source>
        <dbReference type="EMBL" id="PMD72110.1"/>
    </source>
</evidence>
<dbReference type="RefSeq" id="WP_102195779.1">
    <property type="nucleotide sequence ID" value="NZ_NIPR01000009.1"/>
</dbReference>
<keyword evidence="2" id="KW-1185">Reference proteome</keyword>
<evidence type="ECO:0000313" key="2">
    <source>
        <dbReference type="Proteomes" id="UP000235649"/>
    </source>
</evidence>
<dbReference type="SUPFAM" id="SSF53383">
    <property type="entry name" value="PLP-dependent transferases"/>
    <property type="match status" value="1"/>
</dbReference>
<dbReference type="Gene3D" id="3.90.1150.60">
    <property type="entry name" value="Methioning gamme-lyase, C-terminal domain"/>
    <property type="match status" value="1"/>
</dbReference>
<organism evidence="1 2">
    <name type="scientific">Companilactobacillus nuruki</name>
    <dbReference type="NCBI Taxonomy" id="1993540"/>
    <lineage>
        <taxon>Bacteria</taxon>
        <taxon>Bacillati</taxon>
        <taxon>Bacillota</taxon>
        <taxon>Bacilli</taxon>
        <taxon>Lactobacillales</taxon>
        <taxon>Lactobacillaceae</taxon>
        <taxon>Companilactobacillus</taxon>
    </lineage>
</organism>